<proteinExistence type="predicted"/>
<protein>
    <submittedName>
        <fullName evidence="1">Uncharacterized protein</fullName>
    </submittedName>
</protein>
<dbReference type="OrthoDB" id="2381961at2"/>
<gene>
    <name evidence="1" type="ORF">CBW65_00205</name>
</gene>
<name>A0A1Y0IGM9_9BACL</name>
<organism evidence="1 2">
    <name type="scientific">Tumebacillus avium</name>
    <dbReference type="NCBI Taxonomy" id="1903704"/>
    <lineage>
        <taxon>Bacteria</taxon>
        <taxon>Bacillati</taxon>
        <taxon>Bacillota</taxon>
        <taxon>Bacilli</taxon>
        <taxon>Bacillales</taxon>
        <taxon>Alicyclobacillaceae</taxon>
        <taxon>Tumebacillus</taxon>
    </lineage>
</organism>
<dbReference type="AlphaFoldDB" id="A0A1Y0IGM9"/>
<dbReference type="Proteomes" id="UP000195437">
    <property type="component" value="Chromosome"/>
</dbReference>
<accession>A0A1Y0IGM9</accession>
<evidence type="ECO:0000313" key="2">
    <source>
        <dbReference type="Proteomes" id="UP000195437"/>
    </source>
</evidence>
<keyword evidence="2" id="KW-1185">Reference proteome</keyword>
<reference evidence="2" key="1">
    <citation type="submission" date="2017-05" db="EMBL/GenBank/DDBJ databases">
        <authorList>
            <person name="Sung H."/>
        </authorList>
    </citation>
    <scope>NUCLEOTIDE SEQUENCE [LARGE SCALE GENOMIC DNA]</scope>
    <source>
        <strain evidence="2">AR23208</strain>
    </source>
</reference>
<evidence type="ECO:0000313" key="1">
    <source>
        <dbReference type="EMBL" id="ARU59641.1"/>
    </source>
</evidence>
<sequence length="85" mass="10275">MMLKRETVYELENTYDQIADEDEEKVDQIFTKLDQLHGEVTRRHNYNTDEIDDKLVTLFTQAAQGQNIEEKWAKGYLFYKYFDED</sequence>
<dbReference type="EMBL" id="CP021434">
    <property type="protein sequence ID" value="ARU59641.1"/>
    <property type="molecule type" value="Genomic_DNA"/>
</dbReference>
<dbReference type="RefSeq" id="WP_087455029.1">
    <property type="nucleotide sequence ID" value="NZ_CP021434.1"/>
</dbReference>
<dbReference type="KEGG" id="tum:CBW65_00205"/>